<protein>
    <submittedName>
        <fullName evidence="1">Uncharacterized protein</fullName>
    </submittedName>
</protein>
<reference evidence="1 2" key="1">
    <citation type="submission" date="2023-09" db="EMBL/GenBank/DDBJ databases">
        <title>The genome sequence of Streptomyces anthocyanicus.</title>
        <authorList>
            <person name="Mo P."/>
        </authorList>
    </citation>
    <scope>NUCLEOTIDE SEQUENCE [LARGE SCALE GENOMIC DNA]</scope>
    <source>
        <strain evidence="1 2">JCM 4387</strain>
    </source>
</reference>
<sequence>MGLTDRAMCVASNRGHRRVYERFAAHDRSGAAEAVFTHITEAWLVRRSAPGAPALRRRMRADVVA</sequence>
<keyword evidence="2" id="KW-1185">Reference proteome</keyword>
<gene>
    <name evidence="1" type="ORF">RI060_37515</name>
</gene>
<evidence type="ECO:0000313" key="2">
    <source>
        <dbReference type="Proteomes" id="UP001249394"/>
    </source>
</evidence>
<dbReference type="EMBL" id="CP134213">
    <property type="protein sequence ID" value="WND22708.1"/>
    <property type="molecule type" value="Genomic_DNA"/>
</dbReference>
<dbReference type="Proteomes" id="UP001249394">
    <property type="component" value="Chromosome"/>
</dbReference>
<organism evidence="1 2">
    <name type="scientific">Streptomyces violaceus</name>
    <name type="common">Streptomyces venezuelae</name>
    <dbReference type="NCBI Taxonomy" id="1936"/>
    <lineage>
        <taxon>Bacteria</taxon>
        <taxon>Bacillati</taxon>
        <taxon>Actinomycetota</taxon>
        <taxon>Actinomycetes</taxon>
        <taxon>Kitasatosporales</taxon>
        <taxon>Streptomycetaceae</taxon>
        <taxon>Streptomyces</taxon>
    </lineage>
</organism>
<proteinExistence type="predicted"/>
<name>A0ABY9UIL9_STRVL</name>
<evidence type="ECO:0000313" key="1">
    <source>
        <dbReference type="EMBL" id="WND22708.1"/>
    </source>
</evidence>
<accession>A0ABY9UIL9</accession>